<evidence type="ECO:0000313" key="8">
    <source>
        <dbReference type="EMBL" id="TPX46213.1"/>
    </source>
</evidence>
<feature type="compositionally biased region" description="Acidic residues" evidence="6">
    <location>
        <begin position="399"/>
        <end position="413"/>
    </location>
</feature>
<dbReference type="SMART" id="SM00360">
    <property type="entry name" value="RRM"/>
    <property type="match status" value="5"/>
</dbReference>
<proteinExistence type="predicted"/>
<evidence type="ECO:0000256" key="4">
    <source>
        <dbReference type="ARBA" id="ARBA00023242"/>
    </source>
</evidence>
<dbReference type="InterPro" id="IPR012677">
    <property type="entry name" value="Nucleotide-bd_a/b_plait_sf"/>
</dbReference>
<feature type="domain" description="RRM" evidence="7">
    <location>
        <begin position="431"/>
        <end position="506"/>
    </location>
</feature>
<dbReference type="OrthoDB" id="267048at2759"/>
<dbReference type="InterPro" id="IPR035979">
    <property type="entry name" value="RBD_domain_sf"/>
</dbReference>
<feature type="compositionally biased region" description="Polar residues" evidence="6">
    <location>
        <begin position="954"/>
        <end position="971"/>
    </location>
</feature>
<dbReference type="Proteomes" id="UP000320475">
    <property type="component" value="Unassembled WGS sequence"/>
</dbReference>
<evidence type="ECO:0000256" key="2">
    <source>
        <dbReference type="ARBA" id="ARBA00022737"/>
    </source>
</evidence>
<dbReference type="Pfam" id="PF00076">
    <property type="entry name" value="RRM_1"/>
    <property type="match status" value="4"/>
</dbReference>
<dbReference type="Gene3D" id="3.30.70.330">
    <property type="match status" value="5"/>
</dbReference>
<dbReference type="AlphaFoldDB" id="A0A507D415"/>
<dbReference type="CDD" id="cd00590">
    <property type="entry name" value="RRM_SF"/>
    <property type="match status" value="1"/>
</dbReference>
<feature type="compositionally biased region" description="Basic and acidic residues" evidence="6">
    <location>
        <begin position="794"/>
        <end position="812"/>
    </location>
</feature>
<evidence type="ECO:0000259" key="7">
    <source>
        <dbReference type="PROSITE" id="PS50102"/>
    </source>
</evidence>
<keyword evidence="3 5" id="KW-0694">RNA-binding</keyword>
<dbReference type="PANTHER" id="PTHR48039">
    <property type="entry name" value="RNA-BINDING MOTIF PROTEIN 14B"/>
    <property type="match status" value="1"/>
</dbReference>
<dbReference type="VEuPathDB" id="FungiDB:SeMB42_g04076"/>
<name>A0A507D415_9FUNG</name>
<feature type="compositionally biased region" description="Basic residues" evidence="6">
    <location>
        <begin position="901"/>
        <end position="910"/>
    </location>
</feature>
<feature type="compositionally biased region" description="Basic and acidic residues" evidence="6">
    <location>
        <begin position="332"/>
        <end position="358"/>
    </location>
</feature>
<evidence type="ECO:0000256" key="3">
    <source>
        <dbReference type="ARBA" id="ARBA00022884"/>
    </source>
</evidence>
<reference evidence="8 9" key="1">
    <citation type="journal article" date="2019" name="Sci. Rep.">
        <title>Comparative genomics of chytrid fungi reveal insights into the obligate biotrophic and pathogenic lifestyle of Synchytrium endobioticum.</title>
        <authorList>
            <person name="van de Vossenberg B.T.L.H."/>
            <person name="Warris S."/>
            <person name="Nguyen H.D.T."/>
            <person name="van Gent-Pelzer M.P.E."/>
            <person name="Joly D.L."/>
            <person name="van de Geest H.C."/>
            <person name="Bonants P.J.M."/>
            <person name="Smith D.S."/>
            <person name="Levesque C.A."/>
            <person name="van der Lee T.A.J."/>
        </authorList>
    </citation>
    <scope>NUCLEOTIDE SEQUENCE [LARGE SCALE GENOMIC DNA]</scope>
    <source>
        <strain evidence="8 9">LEV6574</strain>
    </source>
</reference>
<dbReference type="GO" id="GO:0005634">
    <property type="term" value="C:nucleus"/>
    <property type="evidence" value="ECO:0007669"/>
    <property type="project" value="UniProtKB-SubCell"/>
</dbReference>
<dbReference type="InterPro" id="IPR000504">
    <property type="entry name" value="RRM_dom"/>
</dbReference>
<comment type="subcellular location">
    <subcellularLocation>
        <location evidence="1">Nucleus</location>
    </subcellularLocation>
</comment>
<feature type="domain" description="RRM" evidence="7">
    <location>
        <begin position="245"/>
        <end position="323"/>
    </location>
</feature>
<evidence type="ECO:0000256" key="6">
    <source>
        <dbReference type="SAM" id="MobiDB-lite"/>
    </source>
</evidence>
<dbReference type="CDD" id="cd12416">
    <property type="entry name" value="RRM4_RBM28_like"/>
    <property type="match status" value="1"/>
</dbReference>
<organism evidence="8 9">
    <name type="scientific">Synchytrium endobioticum</name>
    <dbReference type="NCBI Taxonomy" id="286115"/>
    <lineage>
        <taxon>Eukaryota</taxon>
        <taxon>Fungi</taxon>
        <taxon>Fungi incertae sedis</taxon>
        <taxon>Chytridiomycota</taxon>
        <taxon>Chytridiomycota incertae sedis</taxon>
        <taxon>Chytridiomycetes</taxon>
        <taxon>Synchytriales</taxon>
        <taxon>Synchytriaceae</taxon>
        <taxon>Synchytrium</taxon>
    </lineage>
</organism>
<dbReference type="PROSITE" id="PS50102">
    <property type="entry name" value="RRM"/>
    <property type="match status" value="3"/>
</dbReference>
<feature type="compositionally biased region" description="Basic residues" evidence="6">
    <location>
        <begin position="826"/>
        <end position="839"/>
    </location>
</feature>
<feature type="region of interest" description="Disordered" evidence="6">
    <location>
        <begin position="1001"/>
        <end position="1026"/>
    </location>
</feature>
<comment type="caution">
    <text evidence="8">The sequence shown here is derived from an EMBL/GenBank/DDBJ whole genome shotgun (WGS) entry which is preliminary data.</text>
</comment>
<evidence type="ECO:0000256" key="1">
    <source>
        <dbReference type="ARBA" id="ARBA00004123"/>
    </source>
</evidence>
<feature type="compositionally biased region" description="Basic and acidic residues" evidence="6">
    <location>
        <begin position="765"/>
        <end position="786"/>
    </location>
</feature>
<feature type="compositionally biased region" description="Basic residues" evidence="6">
    <location>
        <begin position="876"/>
        <end position="887"/>
    </location>
</feature>
<accession>A0A507D415</accession>
<feature type="region of interest" description="Disordered" evidence="6">
    <location>
        <begin position="764"/>
        <end position="986"/>
    </location>
</feature>
<feature type="domain" description="RRM" evidence="7">
    <location>
        <begin position="19"/>
        <end position="101"/>
    </location>
</feature>
<feature type="compositionally biased region" description="Basic and acidic residues" evidence="6">
    <location>
        <begin position="414"/>
        <end position="423"/>
    </location>
</feature>
<keyword evidence="4" id="KW-0539">Nucleus</keyword>
<gene>
    <name evidence="8" type="ORF">SeLEV6574_g03347</name>
</gene>
<feature type="region of interest" description="Disordered" evidence="6">
    <location>
        <begin position="332"/>
        <end position="423"/>
    </location>
</feature>
<dbReference type="PANTHER" id="PTHR48039:SF5">
    <property type="entry name" value="RNA-BINDING PROTEIN 28"/>
    <property type="match status" value="1"/>
</dbReference>
<evidence type="ECO:0000256" key="5">
    <source>
        <dbReference type="PROSITE-ProRule" id="PRU00176"/>
    </source>
</evidence>
<dbReference type="SUPFAM" id="SSF54928">
    <property type="entry name" value="RNA-binding domain, RBD"/>
    <property type="match status" value="4"/>
</dbReference>
<protein>
    <recommendedName>
        <fullName evidence="7">RRM domain-containing protein</fullName>
    </recommendedName>
</protein>
<feature type="compositionally biased region" description="Basic residues" evidence="6">
    <location>
        <begin position="851"/>
        <end position="860"/>
    </location>
</feature>
<evidence type="ECO:0000313" key="9">
    <source>
        <dbReference type="Proteomes" id="UP000320475"/>
    </source>
</evidence>
<keyword evidence="2" id="KW-0677">Repeat</keyword>
<dbReference type="InterPro" id="IPR051945">
    <property type="entry name" value="RRM_MRD1_RNA_proc_ribogen"/>
</dbReference>
<dbReference type="EMBL" id="QEAM01000110">
    <property type="protein sequence ID" value="TPX46213.1"/>
    <property type="molecule type" value="Genomic_DNA"/>
</dbReference>
<dbReference type="GO" id="GO:0003729">
    <property type="term" value="F:mRNA binding"/>
    <property type="evidence" value="ECO:0007669"/>
    <property type="project" value="TreeGrafter"/>
</dbReference>
<sequence length="1026" mass="113181">MATDSIQSTPADDAARSKSTLFVSGLPYSATSQDLESFASEIGLPLRSCWVVADRLNPDHNNKGVGYIVFALFDNAQKALPLLKKKKFLGARTLKIEWATKKKVVNERKAAGLPVADKPEKKKKAVKQVPHKGTIKSEDSIDAEVTSHVSQRSTNKRRDHSIIITGLGDSITLKDIRIKARKYGTLSNITYPWLSEWNSDARIAKVEYSSPEDVENAVKSLNNHTFKGATITAFKFPTQSSHKQSKLIIRNLPFSCTVADLVTTFKPYGIITECTLPAKPDGKTLLGFGFVQFLSIGESEKAVDGVNGTEIKGRKLAVDFTLPKNQYLQQAAKEEDDYKGSGVEFKDEDGHGDSSIELKEEDEAEPPAVVEYMEESSDDRSSNTTDDDYVYSEDRDGSVADDEWIDEEGDSVDNSEREKPRFKKDDASEGCTLFVRNLPFEATEDDLFQMFSTFGTVKYAKIAVDSITGHSRGTAFVCFYKQQDTRSCLEAYERASKAASIDTTTDPSSSKNNKVSKVSQVGKRIVSSIIAAEPSLTAGPSPFVLGGRFLILTLALPKAEADKVVSENKSVRREKDKRNLYLMREGVIFPSSEAAKHLTPPELEARTQAYGARKKLLASNPNLFISKTRLSVRNLGLKVDDAELRQVGKQAVKAFWKDVEAKIRQPLEPDVIESDIRIFPNRPTPGTPTRIIKVKQAKIQVAKDRVNAETGKPRSKGYGFIEYDSHADALAALRWMNNNKDAFKSQRGAKAPIVEFSIENAQVVRRRDERAKRSREKSLMMKREKGCGQGAKAADGDKKTTGRKEKKGKIQNEDSANGGVVEAAAGKRKEKKAKTKKRDRANDSVVEAAGGKHKEKKAKIKNGDSANDSVVEAAGGKRKEKKAKTKKRDSANDSVVEAAGGKHKEKKAKIKNGDSANDGVVEAAGGKHKRQRKDGGDSTSEPNNKKQRTEAPLKQTQARQAASSKQEQQQRNTKKRRKEQVDDEDEAKFEKLVHSYKKNLFGGAATCSGDGHNEEGSGSSIRRWFA</sequence>
<dbReference type="CDD" id="cd12414">
    <property type="entry name" value="RRM2_RBM28_like"/>
    <property type="match status" value="1"/>
</dbReference>